<accession>A0AA41SR87</accession>
<evidence type="ECO:0000313" key="2">
    <source>
        <dbReference type="EMBL" id="MBZ3872848.1"/>
    </source>
</evidence>
<organism evidence="2 3">
    <name type="scientific">Sciurus carolinensis</name>
    <name type="common">Eastern gray squirrel</name>
    <dbReference type="NCBI Taxonomy" id="30640"/>
    <lineage>
        <taxon>Eukaryota</taxon>
        <taxon>Metazoa</taxon>
        <taxon>Chordata</taxon>
        <taxon>Craniata</taxon>
        <taxon>Vertebrata</taxon>
        <taxon>Euteleostomi</taxon>
        <taxon>Mammalia</taxon>
        <taxon>Eutheria</taxon>
        <taxon>Euarchontoglires</taxon>
        <taxon>Glires</taxon>
        <taxon>Rodentia</taxon>
        <taxon>Sciuromorpha</taxon>
        <taxon>Sciuridae</taxon>
        <taxon>Sciurinae</taxon>
        <taxon>Sciurini</taxon>
        <taxon>Sciurus</taxon>
    </lineage>
</organism>
<dbReference type="Proteomes" id="UP001166674">
    <property type="component" value="Unassembled WGS sequence"/>
</dbReference>
<evidence type="ECO:0000256" key="1">
    <source>
        <dbReference type="SAM" id="MobiDB-lite"/>
    </source>
</evidence>
<comment type="caution">
    <text evidence="2">The sequence shown here is derived from an EMBL/GenBank/DDBJ whole genome shotgun (WGS) entry which is preliminary data.</text>
</comment>
<evidence type="ECO:0000313" key="3">
    <source>
        <dbReference type="Proteomes" id="UP001166674"/>
    </source>
</evidence>
<gene>
    <name evidence="2" type="ORF">SUZIE_119990</name>
</gene>
<dbReference type="EMBL" id="JAATJV010193900">
    <property type="protein sequence ID" value="MBZ3872848.1"/>
    <property type="molecule type" value="Genomic_DNA"/>
</dbReference>
<protein>
    <submittedName>
        <fullName evidence="2">Uncharacterized protein</fullName>
    </submittedName>
</protein>
<sequence>MAATAAKREPRRRRCRQHSRRPEPTLGAVCEPRTPSMSRRSPAPVSPPPSRPGDSASADSGRAKSPVDSANYVARTTHPARLGALKSAQVLSVAINEVLKNPSETEFLPSFFAAAFP</sequence>
<feature type="compositionally biased region" description="Basic residues" evidence="1">
    <location>
        <begin position="9"/>
        <end position="19"/>
    </location>
</feature>
<proteinExistence type="predicted"/>
<dbReference type="AlphaFoldDB" id="A0AA41SR87"/>
<feature type="region of interest" description="Disordered" evidence="1">
    <location>
        <begin position="1"/>
        <end position="71"/>
    </location>
</feature>
<name>A0AA41SR87_SCICA</name>
<reference evidence="2" key="1">
    <citation type="submission" date="2020-03" db="EMBL/GenBank/DDBJ databases">
        <title>Studies in the Genomics of Life Span.</title>
        <authorList>
            <person name="Glass D."/>
        </authorList>
    </citation>
    <scope>NUCLEOTIDE SEQUENCE</scope>
    <source>
        <strain evidence="2">SUZIE</strain>
        <tissue evidence="2">Muscle</tissue>
    </source>
</reference>
<keyword evidence="3" id="KW-1185">Reference proteome</keyword>